<dbReference type="Gene3D" id="3.40.50.720">
    <property type="entry name" value="NAD(P)-binding Rossmann-like Domain"/>
    <property type="match status" value="1"/>
</dbReference>
<dbReference type="eggNOG" id="COG2902">
    <property type="taxonomic scope" value="Bacteria"/>
</dbReference>
<dbReference type="InterPro" id="IPR049056">
    <property type="entry name" value="NAD_Glu_DH_HM3"/>
</dbReference>
<dbReference type="SUPFAM" id="SSF51735">
    <property type="entry name" value="NAD(P)-binding Rossmann-fold domains"/>
    <property type="match status" value="1"/>
</dbReference>
<protein>
    <submittedName>
        <fullName evidence="7">NAD-specific glutamate dehydrogenase</fullName>
    </submittedName>
</protein>
<accession>D4ZJH9</accession>
<dbReference type="OrthoDB" id="9758052at2"/>
<sequence>MALKDAMPSVLLENVVNLIHSKVPTTQVKQVEQFATCLYAHMSKDDLKSRNDSDLYGAVLSLWNAANMTAKGESHIRVFNPSQSKHGWQSTHSIIEIIQPDMPFLVDSVGMALNRIGITTHMMLHTPLSIKRSKDAITQVIYGDDNGKGKLEKVAVFLIEIGRLSSKDDIKQIEKEIASVLGDVAASVNDWAAMSVKLDETIKDLGIRPYPGDKQELKEATDFLNYLNNHHFTLLGYRRYDLRKVEGDLDLIPDTSSSLGLMTIKGKPQPGTGLLLSNFSESARKEALDHSLLLLTKSSEKSRVHRPAYVDYVGVKRFDKQGNVIGEDRFLGLYASNLYNRSPREIPLLAEKVQRVLDRSGLTPRSHDYKALMHILETLPRDELIQCNVEELAYVAHGVLEMQDRDKLKLFVRKDGFGRFFSCLVYVSKDRYNTKLREDTQRILAQHFNSNAQVEFTTYFSESTLARTHYIVKVDSNTMDVDVAAIENNLTEAARSWEDKLNDSLCSARGEESGTSLMKRYVTAFPRSYQEEVLPSSAVVDILQLEALDDAHKLGMLFYLPQETALNNSKVRLKLFHKDEPIHLSDVLPMLENFGLRVINERPYEIKTSVGDTYWILDFLMTVRGSTTENVAESQDRFQDALSQVWKKQLEDDGFNRLVLATGLTGREVSILRAYAKYMRQIDATFSQAYIEETFTRYPQLADLLVKMFIRKFNPKLKTRTLGKFVEQIDLRLDDVSSLDDDRIIRRYLDLINATLRTNFYQVADDGANKPYLSFKFSPEEIPEMPRPLPKFEIFVYSPRVEGVHLRGGKVARGGLRWSDRREDFRTEVLGLVKAQQVKNTVIVPVGAKGGFVCKQLPTDGGREAFFSEGQACYRIFIRGLLDISDNIIEGEVIPPKNVVRHDDDDPYLVVAADKGTATFSDIANSISEEYNFWLGDAFASGGSNGYDHKKMGITARGAWESVKRHFREIGIDCQTTDFTCLAIGDMAGDVFGNGMLLSEHIRLVAAFNHLHIFIDPNPDAPSSYKERARLFELPRSSWDDYNKELISKGGGIFLRSAKKIPLSAEMKQMLDTKKTTMTPTELLKELLKMNVDLIWNGGIGTYVKASTETHAEVGDRANDTLRVNGDEVNARIIGEGGNLGCTQLGRIEYATQGGRINTDFVDNVGGVDCSDNEVNIKILLNALVADGEMTLKQRNRLLVEMTDEVGRIVLQDCNDQTRTISVTQVRGAEQLKEQIRFIHHLEKDGKLDRGLEFLPSEDELAERLANGKPLTRPELSVLVAYAKMVLKEQLLTPEITEDPFLSQLLIAYFPRQLQEKYSDRMAAHPLRGEIIATSLANELVNDLGLNFVQRMQDETGASVAEAAICYTMAREIFGLADLTTEITSLNGIIPAVVQGEMLHQLRRNIRRACRWFLRHRNRSHSIEQSVAFFSPVFADLKANVHGYMVESEAEGIRSEIAALVKEGVDEPIATNVVNMSTLFSALDIAQIAELEKKPISLVAQTYFKLGARVDLHWFLEQISEQPVANHWQALARAAFREELDWQQRSLSSVVLRSCTSTCDADTIINQWIDSNQGLLERWFHMLADFKTSQSHEFAKFSVALRELNLLILHCEG</sequence>
<evidence type="ECO:0000259" key="6">
    <source>
        <dbReference type="Pfam" id="PF21077"/>
    </source>
</evidence>
<dbReference type="Pfam" id="PF21076">
    <property type="entry name" value="GDH_ACT2"/>
    <property type="match status" value="1"/>
</dbReference>
<dbReference type="Proteomes" id="UP000002350">
    <property type="component" value="Chromosome"/>
</dbReference>
<reference evidence="8" key="1">
    <citation type="journal article" date="2010" name="Mol. Biosyst.">
        <title>Complete genome sequence and comparative analysis of Shewanella violacea, a psychrophilic and piezophilic bacterium from deep sea floor sediments.</title>
        <authorList>
            <person name="Aono E."/>
            <person name="Baba T."/>
            <person name="Ara T."/>
            <person name="Nishi T."/>
            <person name="Nakamichi T."/>
            <person name="Inamoto E."/>
            <person name="Toyonaga H."/>
            <person name="Hasegawa M."/>
            <person name="Takai Y."/>
            <person name="Okumura Y."/>
            <person name="Baba M."/>
            <person name="Tomita M."/>
            <person name="Kato C."/>
            <person name="Oshima T."/>
            <person name="Nakasone K."/>
            <person name="Mori H."/>
        </authorList>
    </citation>
    <scope>NUCLEOTIDE SEQUENCE [LARGE SCALE GENOMIC DNA]</scope>
    <source>
        <strain evidence="8">JCM 10179 / CIP 106290 / LMG 19151 / DSS12</strain>
    </source>
</reference>
<dbReference type="HOGENOM" id="CLU_003404_1_1_6"/>
<keyword evidence="1" id="KW-0560">Oxidoreductase</keyword>
<dbReference type="KEGG" id="svo:SVI_1857"/>
<dbReference type="EMBL" id="AP011177">
    <property type="protein sequence ID" value="BAJ01828.1"/>
    <property type="molecule type" value="Genomic_DNA"/>
</dbReference>
<dbReference type="RefSeq" id="WP_013051133.1">
    <property type="nucleotide sequence ID" value="NC_014012.1"/>
</dbReference>
<dbReference type="PANTHER" id="PTHR43403">
    <property type="entry name" value="NAD-SPECIFIC GLUTAMATE DEHYDROGENASE"/>
    <property type="match status" value="1"/>
</dbReference>
<dbReference type="Pfam" id="PF21073">
    <property type="entry name" value="GDH_HM1"/>
    <property type="match status" value="1"/>
</dbReference>
<dbReference type="Pfam" id="PF21074">
    <property type="entry name" value="GDH_C"/>
    <property type="match status" value="1"/>
</dbReference>
<dbReference type="InterPro" id="IPR049064">
    <property type="entry name" value="NAD_Glu_DH_ACT3"/>
</dbReference>
<feature type="domain" description="NAD-glutamate dehydrogenase N-terminal ACT1" evidence="4">
    <location>
        <begin position="34"/>
        <end position="177"/>
    </location>
</feature>
<dbReference type="SUPFAM" id="SSF53223">
    <property type="entry name" value="Aminoacid dehydrogenase-like, N-terminal domain"/>
    <property type="match status" value="1"/>
</dbReference>
<dbReference type="PANTHER" id="PTHR43403:SF1">
    <property type="entry name" value="NAD-SPECIFIC GLUTAMATE DEHYDROGENASE"/>
    <property type="match status" value="1"/>
</dbReference>
<dbReference type="InterPro" id="IPR049058">
    <property type="entry name" value="NAD_Glu_DH_HM2"/>
</dbReference>
<feature type="domain" description="NAD-glutamate dehydrogenase ACT3" evidence="6">
    <location>
        <begin position="554"/>
        <end position="630"/>
    </location>
</feature>
<dbReference type="InterPro" id="IPR046346">
    <property type="entry name" value="Aminoacid_DH-like_N_sf"/>
</dbReference>
<name>D4ZJH9_SHEVD</name>
<dbReference type="Pfam" id="PF21078">
    <property type="entry name" value="GDH_HM3"/>
    <property type="match status" value="1"/>
</dbReference>
<dbReference type="InterPro" id="IPR007780">
    <property type="entry name" value="NAD_Glu_DH_bac"/>
</dbReference>
<proteinExistence type="predicted"/>
<dbReference type="GO" id="GO:0006538">
    <property type="term" value="P:L-glutamate catabolic process"/>
    <property type="evidence" value="ECO:0007669"/>
    <property type="project" value="InterPro"/>
</dbReference>
<dbReference type="GO" id="GO:0004069">
    <property type="term" value="F:L-aspartate:2-oxoglutarate aminotransferase activity"/>
    <property type="evidence" value="ECO:0007669"/>
    <property type="project" value="InterPro"/>
</dbReference>
<evidence type="ECO:0000313" key="8">
    <source>
        <dbReference type="Proteomes" id="UP000002350"/>
    </source>
</evidence>
<dbReference type="STRING" id="637905.SVI_1857"/>
<evidence type="ECO:0000259" key="3">
    <source>
        <dbReference type="Pfam" id="PF21074"/>
    </source>
</evidence>
<feature type="domain" description="NAD-specific glutamate dehydrogenase C-terminal" evidence="3">
    <location>
        <begin position="1268"/>
        <end position="1605"/>
    </location>
</feature>
<evidence type="ECO:0000259" key="5">
    <source>
        <dbReference type="Pfam" id="PF21076"/>
    </source>
</evidence>
<dbReference type="InterPro" id="IPR036291">
    <property type="entry name" value="NAD(P)-bd_dom_sf"/>
</dbReference>
<evidence type="ECO:0000256" key="1">
    <source>
        <dbReference type="ARBA" id="ARBA00023002"/>
    </source>
</evidence>
<keyword evidence="8" id="KW-1185">Reference proteome</keyword>
<dbReference type="Pfam" id="PF05088">
    <property type="entry name" value="Bac_GDH_CD"/>
    <property type="match status" value="1"/>
</dbReference>
<dbReference type="Pfam" id="PF21075">
    <property type="entry name" value="GDH_ACT1"/>
    <property type="match status" value="1"/>
</dbReference>
<dbReference type="InterPro" id="IPR049059">
    <property type="entry name" value="NAD_Glu_DH_HM1"/>
</dbReference>
<dbReference type="PIRSF" id="PIRSF036761">
    <property type="entry name" value="GDH_Mll4104"/>
    <property type="match status" value="1"/>
</dbReference>
<feature type="domain" description="NAD-glutamate dehydrogenase ACT2" evidence="5">
    <location>
        <begin position="409"/>
        <end position="498"/>
    </location>
</feature>
<feature type="domain" description="NAD-glutamate dehydrogenase catalytic" evidence="2">
    <location>
        <begin position="729"/>
        <end position="1223"/>
    </location>
</feature>
<evidence type="ECO:0000259" key="2">
    <source>
        <dbReference type="Pfam" id="PF05088"/>
    </source>
</evidence>
<dbReference type="InterPro" id="IPR049062">
    <property type="entry name" value="NAD_Glu_DH_ACT2"/>
</dbReference>
<dbReference type="Pfam" id="PF21077">
    <property type="entry name" value="GDH_ACT3"/>
    <property type="match status" value="1"/>
</dbReference>
<dbReference type="InterPro" id="IPR048381">
    <property type="entry name" value="GDH_C"/>
</dbReference>
<evidence type="ECO:0000313" key="7">
    <source>
        <dbReference type="EMBL" id="BAJ01828.1"/>
    </source>
</evidence>
<dbReference type="InterPro" id="IPR028971">
    <property type="entry name" value="NAD-GDH_cat"/>
</dbReference>
<dbReference type="InterPro" id="IPR024727">
    <property type="entry name" value="NAD_Glu_DH_N_ACT1"/>
</dbReference>
<evidence type="ECO:0000259" key="4">
    <source>
        <dbReference type="Pfam" id="PF21075"/>
    </source>
</evidence>
<dbReference type="GO" id="GO:0004352">
    <property type="term" value="F:glutamate dehydrogenase (NAD+) activity"/>
    <property type="evidence" value="ECO:0007669"/>
    <property type="project" value="InterPro"/>
</dbReference>
<gene>
    <name evidence="7" type="primary">gdh</name>
    <name evidence="7" type="ordered locus">SVI_1857</name>
</gene>
<dbReference type="Pfam" id="PF21079">
    <property type="entry name" value="GDH_HM2"/>
    <property type="match status" value="1"/>
</dbReference>
<organism evidence="7 8">
    <name type="scientific">Shewanella violacea (strain JCM 10179 / CIP 106290 / LMG 19151 / DSS12)</name>
    <dbReference type="NCBI Taxonomy" id="637905"/>
    <lineage>
        <taxon>Bacteria</taxon>
        <taxon>Pseudomonadati</taxon>
        <taxon>Pseudomonadota</taxon>
        <taxon>Gammaproteobacteria</taxon>
        <taxon>Alteromonadales</taxon>
        <taxon>Shewanellaceae</taxon>
        <taxon>Shewanella</taxon>
    </lineage>
</organism>